<proteinExistence type="predicted"/>
<dbReference type="EMBL" id="CP113088">
    <property type="protein sequence ID" value="WAC01875.1"/>
    <property type="molecule type" value="Genomic_DNA"/>
</dbReference>
<dbReference type="Proteomes" id="UP001164705">
    <property type="component" value="Chromosome"/>
</dbReference>
<dbReference type="AlphaFoldDB" id="A0A9E8MX35"/>
<name>A0A9E8MX35_9FLAO</name>
<keyword evidence="2" id="KW-1185">Reference proteome</keyword>
<sequence length="52" mass="5903">MQIKLVTIIIPIYKVNLSLTEQMSLGQCLKLLGGFDIVFVHPRKTGCFPIER</sequence>
<dbReference type="KEGG" id="lnu:N7U66_18740"/>
<dbReference type="RefSeq" id="WP_267676473.1">
    <property type="nucleotide sequence ID" value="NZ_CP113088.1"/>
</dbReference>
<evidence type="ECO:0000313" key="2">
    <source>
        <dbReference type="Proteomes" id="UP001164705"/>
    </source>
</evidence>
<reference evidence="1" key="1">
    <citation type="submission" date="2022-11" db="EMBL/GenBank/DDBJ databases">
        <title>Lacinutrix neustonica HL-RS19T sp. nov., isolated from the surface microlayer sample of brackish Lake Shihwa.</title>
        <authorList>
            <person name="Choi J.Y."/>
            <person name="Hwang C.Y."/>
        </authorList>
    </citation>
    <scope>NUCLEOTIDE SEQUENCE</scope>
    <source>
        <strain evidence="1">HL-RS19</strain>
    </source>
</reference>
<evidence type="ECO:0000313" key="1">
    <source>
        <dbReference type="EMBL" id="WAC01875.1"/>
    </source>
</evidence>
<organism evidence="1 2">
    <name type="scientific">Lacinutrix neustonica</name>
    <dbReference type="NCBI Taxonomy" id="2980107"/>
    <lineage>
        <taxon>Bacteria</taxon>
        <taxon>Pseudomonadati</taxon>
        <taxon>Bacteroidota</taxon>
        <taxon>Flavobacteriia</taxon>
        <taxon>Flavobacteriales</taxon>
        <taxon>Flavobacteriaceae</taxon>
        <taxon>Lacinutrix</taxon>
    </lineage>
</organism>
<accession>A0A9E8MX35</accession>
<gene>
    <name evidence="1" type="ORF">N7U66_18740</name>
</gene>
<protein>
    <submittedName>
        <fullName evidence="1">Uncharacterized protein</fullName>
    </submittedName>
</protein>